<evidence type="ECO:0000313" key="6">
    <source>
        <dbReference type="Proteomes" id="UP001249851"/>
    </source>
</evidence>
<dbReference type="PANTHER" id="PTHR14206">
    <property type="entry name" value="BRAIN-SPECIFIC ANGIOGENESIS INHIBITOR 1-ASSOCIATED PROTEIN 2"/>
    <property type="match status" value="1"/>
</dbReference>
<evidence type="ECO:0000313" key="5">
    <source>
        <dbReference type="EMBL" id="KAK2571616.1"/>
    </source>
</evidence>
<name>A0AAD9R1Z4_ACRCE</name>
<feature type="compositionally biased region" description="Basic and acidic residues" evidence="3">
    <location>
        <begin position="158"/>
        <end position="170"/>
    </location>
</feature>
<dbReference type="GO" id="GO:0007009">
    <property type="term" value="P:plasma membrane organization"/>
    <property type="evidence" value="ECO:0007669"/>
    <property type="project" value="InterPro"/>
</dbReference>
<dbReference type="Pfam" id="PF00018">
    <property type="entry name" value="SH3_1"/>
    <property type="match status" value="1"/>
</dbReference>
<keyword evidence="1 2" id="KW-0728">SH3 domain</keyword>
<dbReference type="GO" id="GO:0005829">
    <property type="term" value="C:cytosol"/>
    <property type="evidence" value="ECO:0007669"/>
    <property type="project" value="TreeGrafter"/>
</dbReference>
<dbReference type="Gene3D" id="2.30.30.40">
    <property type="entry name" value="SH3 Domains"/>
    <property type="match status" value="1"/>
</dbReference>
<dbReference type="InterPro" id="IPR036028">
    <property type="entry name" value="SH3-like_dom_sf"/>
</dbReference>
<dbReference type="EMBL" id="JARQWQ010000005">
    <property type="protein sequence ID" value="KAK2571616.1"/>
    <property type="molecule type" value="Genomic_DNA"/>
</dbReference>
<reference evidence="5" key="2">
    <citation type="journal article" date="2023" name="Science">
        <title>Genomic signatures of disease resistance in endangered staghorn corals.</title>
        <authorList>
            <person name="Vollmer S.V."/>
            <person name="Selwyn J.D."/>
            <person name="Despard B.A."/>
            <person name="Roesel C.L."/>
        </authorList>
    </citation>
    <scope>NUCLEOTIDE SEQUENCE</scope>
    <source>
        <strain evidence="5">K2</strain>
    </source>
</reference>
<evidence type="ECO:0000256" key="1">
    <source>
        <dbReference type="ARBA" id="ARBA00022443"/>
    </source>
</evidence>
<protein>
    <submittedName>
        <fullName evidence="5">Brain-specific angiogenesis inhibitor 1-associated protein 2</fullName>
    </submittedName>
</protein>
<dbReference type="InterPro" id="IPR027267">
    <property type="entry name" value="AH/BAR_dom_sf"/>
</dbReference>
<dbReference type="GO" id="GO:0051764">
    <property type="term" value="P:actin crosslink formation"/>
    <property type="evidence" value="ECO:0007669"/>
    <property type="project" value="TreeGrafter"/>
</dbReference>
<dbReference type="InterPro" id="IPR013606">
    <property type="entry name" value="I-BAR_dom"/>
</dbReference>
<dbReference type="PANTHER" id="PTHR14206:SF7">
    <property type="entry name" value="INSULIN RECEPTOR SUBSTRATE 53 KDA, ISOFORM A"/>
    <property type="match status" value="1"/>
</dbReference>
<dbReference type="InterPro" id="IPR027681">
    <property type="entry name" value="IRSp53/IRTKS/Pinkbar"/>
</dbReference>
<accession>A0AAD9R1Z4</accession>
<dbReference type="PROSITE" id="PS50002">
    <property type="entry name" value="SH3"/>
    <property type="match status" value="1"/>
</dbReference>
<feature type="compositionally biased region" description="Pro residues" evidence="3">
    <location>
        <begin position="412"/>
        <end position="423"/>
    </location>
</feature>
<dbReference type="GO" id="GO:0051017">
    <property type="term" value="P:actin filament bundle assembly"/>
    <property type="evidence" value="ECO:0007669"/>
    <property type="project" value="TreeGrafter"/>
</dbReference>
<dbReference type="GO" id="GO:0030838">
    <property type="term" value="P:positive regulation of actin filament polymerization"/>
    <property type="evidence" value="ECO:0007669"/>
    <property type="project" value="TreeGrafter"/>
</dbReference>
<sequence>MEKLKELDAKTEEELHNITILAYQNTINLSPALKELAVNAKSYFRSLQNAQQAASLFYDSLAKVSQMALLSKGTAHSLGDTIGDVVAVNRKMAARQLEVLNYLQRDLITPLEQLVESNLPSMKSLQKSYSQENKIKMELVDKAKGELLKVRKKSQRKKPTEKYEEKERQCQEQVQSSQNELHEFRLTSCRKALSEEKKRYCFVLDRTNIFAKSTMESFEYNSQILSQKLPVWLSFVKRNGDQESGVNGSIMNLGNEKLETNDRIKLMAKFAHSAVEPSQLSFGEGDIIHPVSEVVSGWQYGENSKTSKCGWFPAAYMEQVLAVPTGSTVSQTLPAGGVHSRPALENNMGHRLLRRHVSDGSESPQLPPTDYESLNKGDNEQAATSNMSSPFGRDPFSAQSPSKKAGLSSTPMCPPPPPPPLPQTLPRIKEVAPDHRWVILQC</sequence>
<evidence type="ECO:0000259" key="4">
    <source>
        <dbReference type="PROSITE" id="PS50002"/>
    </source>
</evidence>
<proteinExistence type="predicted"/>
<feature type="region of interest" description="Disordered" evidence="3">
    <location>
        <begin position="151"/>
        <end position="171"/>
    </location>
</feature>
<dbReference type="SMART" id="SM00326">
    <property type="entry name" value="SH3"/>
    <property type="match status" value="1"/>
</dbReference>
<dbReference type="SUPFAM" id="SSF103657">
    <property type="entry name" value="BAR/IMD domain-like"/>
    <property type="match status" value="1"/>
</dbReference>
<dbReference type="InterPro" id="IPR001452">
    <property type="entry name" value="SH3_domain"/>
</dbReference>
<dbReference type="Proteomes" id="UP001249851">
    <property type="component" value="Unassembled WGS sequence"/>
</dbReference>
<evidence type="ECO:0000256" key="3">
    <source>
        <dbReference type="SAM" id="MobiDB-lite"/>
    </source>
</evidence>
<feature type="region of interest" description="Disordered" evidence="3">
    <location>
        <begin position="357"/>
        <end position="428"/>
    </location>
</feature>
<feature type="domain" description="SH3" evidence="4">
    <location>
        <begin position="261"/>
        <end position="322"/>
    </location>
</feature>
<dbReference type="SUPFAM" id="SSF50044">
    <property type="entry name" value="SH3-domain"/>
    <property type="match status" value="1"/>
</dbReference>
<gene>
    <name evidence="5" type="ORF">P5673_002978</name>
</gene>
<organism evidence="5 6">
    <name type="scientific">Acropora cervicornis</name>
    <name type="common">Staghorn coral</name>
    <dbReference type="NCBI Taxonomy" id="6130"/>
    <lineage>
        <taxon>Eukaryota</taxon>
        <taxon>Metazoa</taxon>
        <taxon>Cnidaria</taxon>
        <taxon>Anthozoa</taxon>
        <taxon>Hexacorallia</taxon>
        <taxon>Scleractinia</taxon>
        <taxon>Astrocoeniina</taxon>
        <taxon>Acroporidae</taxon>
        <taxon>Acropora</taxon>
    </lineage>
</organism>
<dbReference type="Gene3D" id="1.20.1270.60">
    <property type="entry name" value="Arfaptin homology (AH) domain/BAR domain"/>
    <property type="match status" value="1"/>
</dbReference>
<dbReference type="Pfam" id="PF08397">
    <property type="entry name" value="IMD"/>
    <property type="match status" value="1"/>
</dbReference>
<reference evidence="5" key="1">
    <citation type="journal article" date="2023" name="G3 (Bethesda)">
        <title>Whole genome assembly and annotation of the endangered Caribbean coral Acropora cervicornis.</title>
        <authorList>
            <person name="Selwyn J.D."/>
            <person name="Vollmer S.V."/>
        </authorList>
    </citation>
    <scope>NUCLEOTIDE SEQUENCE</scope>
    <source>
        <strain evidence="5">K2</strain>
    </source>
</reference>
<dbReference type="GO" id="GO:0005654">
    <property type="term" value="C:nucleoplasm"/>
    <property type="evidence" value="ECO:0007669"/>
    <property type="project" value="TreeGrafter"/>
</dbReference>
<evidence type="ECO:0000256" key="2">
    <source>
        <dbReference type="PROSITE-ProRule" id="PRU00192"/>
    </source>
</evidence>
<dbReference type="AlphaFoldDB" id="A0AAD9R1Z4"/>
<comment type="caution">
    <text evidence="5">The sequence shown here is derived from an EMBL/GenBank/DDBJ whole genome shotgun (WGS) entry which is preliminary data.</text>
</comment>
<keyword evidence="6" id="KW-1185">Reference proteome</keyword>